<dbReference type="VEuPathDB" id="FungiDB:FUN_016401"/>
<reference evidence="2 3" key="1">
    <citation type="submission" date="2016-04" db="EMBL/GenBank/DDBJ databases">
        <title>Genome analyses suggest a sexual origin of heterokaryosis in a supposedly ancient asexual fungus.</title>
        <authorList>
            <person name="Ropars J."/>
            <person name="Sedzielewska K."/>
            <person name="Noel J."/>
            <person name="Charron P."/>
            <person name="Farinelli L."/>
            <person name="Marton T."/>
            <person name="Kruger M."/>
            <person name="Pelin A."/>
            <person name="Brachmann A."/>
            <person name="Corradi N."/>
        </authorList>
    </citation>
    <scope>NUCLEOTIDE SEQUENCE [LARGE SCALE GENOMIC DNA]</scope>
    <source>
        <strain evidence="2 3">A5</strain>
    </source>
</reference>
<comment type="caution">
    <text evidence="2">The sequence shown here is derived from an EMBL/GenBank/DDBJ whole genome shotgun (WGS) entry which is preliminary data.</text>
</comment>
<keyword evidence="2" id="KW-0378">Hydrolase</keyword>
<dbReference type="VEuPathDB" id="FungiDB:RhiirFUN_013148"/>
<dbReference type="VEuPathDB" id="FungiDB:RhiirA1_440947"/>
<sequence>MSTSCHKVPPVKSNYVPLGTIEKFNDLDVYVSKPTNGSKPFKKAVVVGYDIFGFHPNVKQFCDLLTKAGYLVVLPDYFRGKTAPIVSQGVQALIDFVLKTFPPEVIIKDTLSVTNHLKSEFGSKDFGYTGFCWGGIMGSKLCAIKEFNACVLVHYGPLQVDDFKKSQCPIAFLPSSEDQDSQPFIDVMKDKPFAEKNFQKRFSDMDHGFAASRGNWNDSLIFEKVNEVIEICTKFFNDNLGYNYY</sequence>
<gene>
    <name evidence="2" type="ORF">RhiirA5_506901</name>
</gene>
<dbReference type="Proteomes" id="UP000232722">
    <property type="component" value="Unassembled WGS sequence"/>
</dbReference>
<proteinExistence type="predicted"/>
<evidence type="ECO:0000259" key="1">
    <source>
        <dbReference type="Pfam" id="PF01738"/>
    </source>
</evidence>
<protein>
    <submittedName>
        <fullName evidence="2">Alpha/beta-hydrolase</fullName>
    </submittedName>
</protein>
<dbReference type="InterPro" id="IPR029058">
    <property type="entry name" value="AB_hydrolase_fold"/>
</dbReference>
<dbReference type="InterPro" id="IPR002925">
    <property type="entry name" value="Dienelactn_hydro"/>
</dbReference>
<name>A0A2N0NPW8_9GLOM</name>
<dbReference type="PANTHER" id="PTHR17630:SF44">
    <property type="entry name" value="PROTEIN AIM2"/>
    <property type="match status" value="1"/>
</dbReference>
<evidence type="ECO:0000313" key="2">
    <source>
        <dbReference type="EMBL" id="PKB96607.1"/>
    </source>
</evidence>
<dbReference type="PANTHER" id="PTHR17630">
    <property type="entry name" value="DIENELACTONE HYDROLASE"/>
    <property type="match status" value="1"/>
</dbReference>
<dbReference type="EMBL" id="LLXJ01003766">
    <property type="protein sequence ID" value="PKB96607.1"/>
    <property type="molecule type" value="Genomic_DNA"/>
</dbReference>
<feature type="domain" description="Dienelactone hydrolase" evidence="1">
    <location>
        <begin position="28"/>
        <end position="218"/>
    </location>
</feature>
<organism evidence="2 3">
    <name type="scientific">Rhizophagus irregularis</name>
    <dbReference type="NCBI Taxonomy" id="588596"/>
    <lineage>
        <taxon>Eukaryota</taxon>
        <taxon>Fungi</taxon>
        <taxon>Fungi incertae sedis</taxon>
        <taxon>Mucoromycota</taxon>
        <taxon>Glomeromycotina</taxon>
        <taxon>Glomeromycetes</taxon>
        <taxon>Glomerales</taxon>
        <taxon>Glomeraceae</taxon>
        <taxon>Rhizophagus</taxon>
    </lineage>
</organism>
<dbReference type="Gene3D" id="3.40.50.1820">
    <property type="entry name" value="alpha/beta hydrolase"/>
    <property type="match status" value="1"/>
</dbReference>
<dbReference type="AlphaFoldDB" id="A0A2N0NPW8"/>
<dbReference type="SUPFAM" id="SSF53474">
    <property type="entry name" value="alpha/beta-Hydrolases"/>
    <property type="match status" value="1"/>
</dbReference>
<reference evidence="2 3" key="2">
    <citation type="submission" date="2017-09" db="EMBL/GenBank/DDBJ databases">
        <title>Extensive intraspecific genome diversity in a model arbuscular mycorrhizal fungus.</title>
        <authorList>
            <person name="Chen E.C."/>
            <person name="Morin E."/>
            <person name="Beaudet D."/>
            <person name="Noel J."/>
            <person name="Ndikumana S."/>
            <person name="Charron P."/>
            <person name="St-Onge C."/>
            <person name="Giorgi J."/>
            <person name="Grigoriev I.V."/>
            <person name="Roux C."/>
            <person name="Martin F.M."/>
            <person name="Corradi N."/>
        </authorList>
    </citation>
    <scope>NUCLEOTIDE SEQUENCE [LARGE SCALE GENOMIC DNA]</scope>
    <source>
        <strain evidence="2 3">A5</strain>
    </source>
</reference>
<accession>A0A2N0NPW8</accession>
<dbReference type="Pfam" id="PF01738">
    <property type="entry name" value="DLH"/>
    <property type="match status" value="1"/>
</dbReference>
<evidence type="ECO:0000313" key="3">
    <source>
        <dbReference type="Proteomes" id="UP000232722"/>
    </source>
</evidence>
<dbReference type="GO" id="GO:0016787">
    <property type="term" value="F:hydrolase activity"/>
    <property type="evidence" value="ECO:0007669"/>
    <property type="project" value="UniProtKB-KW"/>
</dbReference>